<dbReference type="Proteomes" id="UP001211907">
    <property type="component" value="Unassembled WGS sequence"/>
</dbReference>
<dbReference type="AlphaFoldDB" id="A0AAD5XCD6"/>
<protein>
    <submittedName>
        <fullName evidence="1">Uncharacterized protein</fullName>
    </submittedName>
</protein>
<name>A0AAD5XCD6_9FUNG</name>
<evidence type="ECO:0000313" key="2">
    <source>
        <dbReference type="Proteomes" id="UP001211907"/>
    </source>
</evidence>
<reference evidence="1" key="1">
    <citation type="submission" date="2020-05" db="EMBL/GenBank/DDBJ databases">
        <title>Phylogenomic resolution of chytrid fungi.</title>
        <authorList>
            <person name="Stajich J.E."/>
            <person name="Amses K."/>
            <person name="Simmons R."/>
            <person name="Seto K."/>
            <person name="Myers J."/>
            <person name="Bonds A."/>
            <person name="Quandt C.A."/>
            <person name="Barry K."/>
            <person name="Liu P."/>
            <person name="Grigoriev I."/>
            <person name="Longcore J.E."/>
            <person name="James T.Y."/>
        </authorList>
    </citation>
    <scope>NUCLEOTIDE SEQUENCE</scope>
    <source>
        <strain evidence="1">JEL0513</strain>
    </source>
</reference>
<keyword evidence="2" id="KW-1185">Reference proteome</keyword>
<gene>
    <name evidence="1" type="ORF">HK100_005307</name>
</gene>
<organism evidence="1 2">
    <name type="scientific">Physocladia obscura</name>
    <dbReference type="NCBI Taxonomy" id="109957"/>
    <lineage>
        <taxon>Eukaryota</taxon>
        <taxon>Fungi</taxon>
        <taxon>Fungi incertae sedis</taxon>
        <taxon>Chytridiomycota</taxon>
        <taxon>Chytridiomycota incertae sedis</taxon>
        <taxon>Chytridiomycetes</taxon>
        <taxon>Chytridiales</taxon>
        <taxon>Chytriomycetaceae</taxon>
        <taxon>Physocladia</taxon>
    </lineage>
</organism>
<sequence length="100" mass="10532">MKISGLLLPTSVAEIKTILETGDCNSESNGRYYVKVIFDVEERSSGLNFEVGSVEGVDGDGGGSAGSGRGIGMDEMMGQKIANDACGKTVRSMEFDGSWK</sequence>
<evidence type="ECO:0000313" key="1">
    <source>
        <dbReference type="EMBL" id="KAJ3097591.1"/>
    </source>
</evidence>
<comment type="caution">
    <text evidence="1">The sequence shown here is derived from an EMBL/GenBank/DDBJ whole genome shotgun (WGS) entry which is preliminary data.</text>
</comment>
<dbReference type="EMBL" id="JADGJH010002494">
    <property type="protein sequence ID" value="KAJ3097591.1"/>
    <property type="molecule type" value="Genomic_DNA"/>
</dbReference>
<proteinExistence type="predicted"/>
<accession>A0AAD5XCD6</accession>